<comment type="cofactor">
    <cofactor evidence="1">
        <name>FAD</name>
        <dbReference type="ChEBI" id="CHEBI:57692"/>
    </cofactor>
</comment>
<proteinExistence type="predicted"/>
<sequence length="533" mass="57047">MDEQVIIVGAGPVGMLAACELLQQGAAVRLVDASREHSAHSRATIVWPRLLELMRRTGLTDRIVDHGHRIAGVAYFSSGRRQATAWMDRLPDTPYPFAVAIAQSETERLLEARLAELGGKIERGVRLTSVGAPGGPAVRVVLEGPEGGTEEVEASWLIGADGAHSTLRKLLGVPYEGAQFDVSFSVTDAEVTGDAPMDVVSYCYTPEGSLALGPLGHDVTRVAVSVPHAVDDTPPSREFFQRLMDERGPGRNRLGELRFSTTFRVHARTAGTFRLGRCLLIGDAAHIMSPAGAQGMNTGLQDAVNIGWRLGGVLEGRLPEEALAGYDAERRRAAHAVARTTALQTHWGLLRDPRRIAVRDAALRAADATGLLQRSLSPLVAQTGTTYRPGEGTPDPLRTTARPTRRVRPGDRLPVLPAPLDGGDGARTVAADGREWLQVDARRPTAVLWPGRRPDPRWAPVARRVRRMAGPAFAVAEAAPGRETGLAEALGPRPAVALVRPDGHVIDVLGADRAAELEGLLRSALRRPDPVGA</sequence>
<dbReference type="PANTHER" id="PTHR43004:SF19">
    <property type="entry name" value="BINDING MONOOXYGENASE, PUTATIVE (JCVI)-RELATED"/>
    <property type="match status" value="1"/>
</dbReference>
<dbReference type="InterPro" id="IPR036188">
    <property type="entry name" value="FAD/NAD-bd_sf"/>
</dbReference>
<keyword evidence="3" id="KW-0274">FAD</keyword>
<feature type="domain" description="FAD-binding" evidence="5">
    <location>
        <begin position="4"/>
        <end position="340"/>
    </location>
</feature>
<protein>
    <submittedName>
        <fullName evidence="6">FAD-dependent monooxygenase</fullName>
    </submittedName>
</protein>
<dbReference type="PRINTS" id="PR00420">
    <property type="entry name" value="RNGMNOXGNASE"/>
</dbReference>
<dbReference type="RefSeq" id="WP_270683281.1">
    <property type="nucleotide sequence ID" value="NZ_JAQFWQ010000003.1"/>
</dbReference>
<dbReference type="InterPro" id="IPR050641">
    <property type="entry name" value="RIFMO-like"/>
</dbReference>
<dbReference type="Gene3D" id="3.30.70.2450">
    <property type="match status" value="1"/>
</dbReference>
<evidence type="ECO:0000256" key="1">
    <source>
        <dbReference type="ARBA" id="ARBA00001974"/>
    </source>
</evidence>
<evidence type="ECO:0000256" key="3">
    <source>
        <dbReference type="ARBA" id="ARBA00022827"/>
    </source>
</evidence>
<feature type="compositionally biased region" description="Low complexity" evidence="4">
    <location>
        <begin position="393"/>
        <end position="402"/>
    </location>
</feature>
<organism evidence="6 7">
    <name type="scientific">Nocardiopsis endophytica</name>
    <dbReference type="NCBI Taxonomy" id="3018445"/>
    <lineage>
        <taxon>Bacteria</taxon>
        <taxon>Bacillati</taxon>
        <taxon>Actinomycetota</taxon>
        <taxon>Actinomycetes</taxon>
        <taxon>Streptosporangiales</taxon>
        <taxon>Nocardiopsidaceae</taxon>
        <taxon>Nocardiopsis</taxon>
    </lineage>
</organism>
<evidence type="ECO:0000259" key="5">
    <source>
        <dbReference type="Pfam" id="PF01494"/>
    </source>
</evidence>
<evidence type="ECO:0000313" key="6">
    <source>
        <dbReference type="EMBL" id="MDA2809375.1"/>
    </source>
</evidence>
<reference evidence="6 7" key="1">
    <citation type="submission" date="2023-01" db="EMBL/GenBank/DDBJ databases">
        <title>Draft genome sequence of Nocardiopsis sp. RSe5-2 isolated from halophytes.</title>
        <authorList>
            <person name="Duangmal K."/>
            <person name="Chantavorakit T."/>
        </authorList>
    </citation>
    <scope>NUCLEOTIDE SEQUENCE [LARGE SCALE GENOMIC DNA]</scope>
    <source>
        <strain evidence="6 7">RSe5-2</strain>
    </source>
</reference>
<gene>
    <name evidence="6" type="ORF">O4J56_01885</name>
</gene>
<dbReference type="Gene3D" id="3.50.50.60">
    <property type="entry name" value="FAD/NAD(P)-binding domain"/>
    <property type="match status" value="1"/>
</dbReference>
<comment type="caution">
    <text evidence="6">The sequence shown here is derived from an EMBL/GenBank/DDBJ whole genome shotgun (WGS) entry which is preliminary data.</text>
</comment>
<dbReference type="EMBL" id="JAQFWQ010000003">
    <property type="protein sequence ID" value="MDA2809375.1"/>
    <property type="molecule type" value="Genomic_DNA"/>
</dbReference>
<keyword evidence="2" id="KW-0285">Flavoprotein</keyword>
<evidence type="ECO:0000313" key="7">
    <source>
        <dbReference type="Proteomes" id="UP001527866"/>
    </source>
</evidence>
<evidence type="ECO:0000256" key="2">
    <source>
        <dbReference type="ARBA" id="ARBA00022630"/>
    </source>
</evidence>
<dbReference type="Proteomes" id="UP001527866">
    <property type="component" value="Unassembled WGS sequence"/>
</dbReference>
<dbReference type="PANTHER" id="PTHR43004">
    <property type="entry name" value="TRK SYSTEM POTASSIUM UPTAKE PROTEIN"/>
    <property type="match status" value="1"/>
</dbReference>
<dbReference type="SUPFAM" id="SSF51905">
    <property type="entry name" value="FAD/NAD(P)-binding domain"/>
    <property type="match status" value="1"/>
</dbReference>
<keyword evidence="6" id="KW-0560">Oxidoreductase</keyword>
<keyword evidence="7" id="KW-1185">Reference proteome</keyword>
<keyword evidence="6" id="KW-0503">Monooxygenase</keyword>
<accession>A0ABT4TYR9</accession>
<dbReference type="Pfam" id="PF01494">
    <property type="entry name" value="FAD_binding_3"/>
    <property type="match status" value="1"/>
</dbReference>
<feature type="region of interest" description="Disordered" evidence="4">
    <location>
        <begin position="383"/>
        <end position="424"/>
    </location>
</feature>
<dbReference type="InterPro" id="IPR002938">
    <property type="entry name" value="FAD-bd"/>
</dbReference>
<evidence type="ECO:0000256" key="4">
    <source>
        <dbReference type="SAM" id="MobiDB-lite"/>
    </source>
</evidence>
<dbReference type="GO" id="GO:0004497">
    <property type="term" value="F:monooxygenase activity"/>
    <property type="evidence" value="ECO:0007669"/>
    <property type="project" value="UniProtKB-KW"/>
</dbReference>
<name>A0ABT4TYR9_9ACTN</name>